<comment type="caution">
    <text evidence="1">The sequence shown here is derived from an EMBL/GenBank/DDBJ whole genome shotgun (WGS) entry which is preliminary data.</text>
</comment>
<sequence>MANANVGEEQALHNLCVSAFTAEYQRDYQNAASLHKSSVAQLSQALQKAGMLDHNKKSILRRKIKIHGGQLQNLNQQQPDLFLLVVPQSRKGMVEEQLSRGVATIGLEDMVLGKHRSDRAQNPHATIKPVFQYLLQQQVSPYTPTVRFFKATQLEIVGRLDPFFREFILASQSTRLLIMKYGH</sequence>
<accession>A0ABR4LNC6</accession>
<gene>
    <name evidence="1" type="ORF">BJX67DRAFT_382150</name>
</gene>
<dbReference type="EMBL" id="JBFXLQ010000027">
    <property type="protein sequence ID" value="KAL2866048.1"/>
    <property type="molecule type" value="Genomic_DNA"/>
</dbReference>
<dbReference type="RefSeq" id="XP_070885027.1">
    <property type="nucleotide sequence ID" value="XM_071033170.1"/>
</dbReference>
<organism evidence="1 2">
    <name type="scientific">Aspergillus lucknowensis</name>
    <dbReference type="NCBI Taxonomy" id="176173"/>
    <lineage>
        <taxon>Eukaryota</taxon>
        <taxon>Fungi</taxon>
        <taxon>Dikarya</taxon>
        <taxon>Ascomycota</taxon>
        <taxon>Pezizomycotina</taxon>
        <taxon>Eurotiomycetes</taxon>
        <taxon>Eurotiomycetidae</taxon>
        <taxon>Eurotiales</taxon>
        <taxon>Aspergillaceae</taxon>
        <taxon>Aspergillus</taxon>
        <taxon>Aspergillus subgen. Nidulantes</taxon>
    </lineage>
</organism>
<dbReference type="Proteomes" id="UP001610432">
    <property type="component" value="Unassembled WGS sequence"/>
</dbReference>
<evidence type="ECO:0000313" key="2">
    <source>
        <dbReference type="Proteomes" id="UP001610432"/>
    </source>
</evidence>
<reference evidence="1 2" key="1">
    <citation type="submission" date="2024-07" db="EMBL/GenBank/DDBJ databases">
        <title>Section-level genome sequencing and comparative genomics of Aspergillus sections Usti and Cavernicolus.</title>
        <authorList>
            <consortium name="Lawrence Berkeley National Laboratory"/>
            <person name="Nybo J.L."/>
            <person name="Vesth T.C."/>
            <person name="Theobald S."/>
            <person name="Frisvad J.C."/>
            <person name="Larsen T.O."/>
            <person name="Kjaerboelling I."/>
            <person name="Rothschild-Mancinelli K."/>
            <person name="Lyhne E.K."/>
            <person name="Kogle M.E."/>
            <person name="Barry K."/>
            <person name="Clum A."/>
            <person name="Na H."/>
            <person name="Ledsgaard L."/>
            <person name="Lin J."/>
            <person name="Lipzen A."/>
            <person name="Kuo A."/>
            <person name="Riley R."/>
            <person name="Mondo S."/>
            <person name="Labutti K."/>
            <person name="Haridas S."/>
            <person name="Pangalinan J."/>
            <person name="Salamov A.A."/>
            <person name="Simmons B.A."/>
            <person name="Magnuson J.K."/>
            <person name="Chen J."/>
            <person name="Drula E."/>
            <person name="Henrissat B."/>
            <person name="Wiebenga A."/>
            <person name="Lubbers R.J."/>
            <person name="Gomes A.C."/>
            <person name="Macurrencykelacurrency M.R."/>
            <person name="Stajich J."/>
            <person name="Grigoriev I.V."/>
            <person name="Mortensen U.H."/>
            <person name="De Vries R.P."/>
            <person name="Baker S.E."/>
            <person name="Andersen M.R."/>
        </authorList>
    </citation>
    <scope>NUCLEOTIDE SEQUENCE [LARGE SCALE GENOMIC DNA]</scope>
    <source>
        <strain evidence="1 2">CBS 449.75</strain>
    </source>
</reference>
<dbReference type="GeneID" id="98148242"/>
<protein>
    <submittedName>
        <fullName evidence="1">Uncharacterized protein</fullName>
    </submittedName>
</protein>
<name>A0ABR4LNC6_9EURO</name>
<keyword evidence="2" id="KW-1185">Reference proteome</keyword>
<proteinExistence type="predicted"/>
<evidence type="ECO:0000313" key="1">
    <source>
        <dbReference type="EMBL" id="KAL2866048.1"/>
    </source>
</evidence>